<protein>
    <submittedName>
        <fullName evidence="2">Phosphoribosyl 1,2-cyclic phosphate phosphodiesterase</fullName>
    </submittedName>
</protein>
<dbReference type="CDD" id="cd16279">
    <property type="entry name" value="metallo-hydrolase-like_MBL-fold"/>
    <property type="match status" value="1"/>
</dbReference>
<dbReference type="Pfam" id="PF12706">
    <property type="entry name" value="Lactamase_B_2"/>
    <property type="match status" value="1"/>
</dbReference>
<evidence type="ECO:0000313" key="3">
    <source>
        <dbReference type="Proteomes" id="UP000193804"/>
    </source>
</evidence>
<sequence>MKVTFLGTGTSQGVPVIACDCKVCRSLDYRDKRTRTSIHIEKDGKSIVFDTGPDFREQMLRERINRLDAVIYTHEHKDHTAGLDDVRSYNFKQQMDMPLYGRKPVLEQIQKEFSYIFATNKYPGIPQVALNEIENTPFQVEGIEIQPIDVLHHKLPVFGYRIDDFSYITDVNYISEAEKEKIKGSKVIVLSALQKKSHLSHFNLEQAIETVEELEIPQAYFIHMGHRMGLHRDVEKELPEGMQFAYDGLQITL</sequence>
<keyword evidence="3" id="KW-1185">Reference proteome</keyword>
<dbReference type="SUPFAM" id="SSF56281">
    <property type="entry name" value="Metallo-hydrolase/oxidoreductase"/>
    <property type="match status" value="1"/>
</dbReference>
<proteinExistence type="predicted"/>
<dbReference type="InterPro" id="IPR001279">
    <property type="entry name" value="Metallo-B-lactamas"/>
</dbReference>
<evidence type="ECO:0000259" key="1">
    <source>
        <dbReference type="SMART" id="SM00849"/>
    </source>
</evidence>
<reference evidence="3" key="1">
    <citation type="submission" date="2017-04" db="EMBL/GenBank/DDBJ databases">
        <authorList>
            <person name="Varghese N."/>
            <person name="Submissions S."/>
        </authorList>
    </citation>
    <scope>NUCLEOTIDE SEQUENCE [LARGE SCALE GENOMIC DNA]</scope>
    <source>
        <strain evidence="3">DSM 4125</strain>
    </source>
</reference>
<dbReference type="PANTHER" id="PTHR42663">
    <property type="entry name" value="HYDROLASE C777.06C-RELATED-RELATED"/>
    <property type="match status" value="1"/>
</dbReference>
<feature type="domain" description="Metallo-beta-lactamase" evidence="1">
    <location>
        <begin position="34"/>
        <end position="226"/>
    </location>
</feature>
<dbReference type="InterPro" id="IPR036866">
    <property type="entry name" value="RibonucZ/Hydroxyglut_hydro"/>
</dbReference>
<organism evidence="2 3">
    <name type="scientific">Marivirga sericea</name>
    <dbReference type="NCBI Taxonomy" id="1028"/>
    <lineage>
        <taxon>Bacteria</taxon>
        <taxon>Pseudomonadati</taxon>
        <taxon>Bacteroidota</taxon>
        <taxon>Cytophagia</taxon>
        <taxon>Cytophagales</taxon>
        <taxon>Marivirgaceae</taxon>
        <taxon>Marivirga</taxon>
    </lineage>
</organism>
<dbReference type="RefSeq" id="WP_085517619.1">
    <property type="nucleotide sequence ID" value="NZ_FXAW01000005.1"/>
</dbReference>
<dbReference type="Gene3D" id="3.60.15.10">
    <property type="entry name" value="Ribonuclease Z/Hydroxyacylglutathione hydrolase-like"/>
    <property type="match status" value="1"/>
</dbReference>
<dbReference type="AlphaFoldDB" id="A0A1X7K9N1"/>
<dbReference type="Proteomes" id="UP000193804">
    <property type="component" value="Unassembled WGS sequence"/>
</dbReference>
<dbReference type="PANTHER" id="PTHR42663:SF6">
    <property type="entry name" value="HYDROLASE C777.06C-RELATED"/>
    <property type="match status" value="1"/>
</dbReference>
<gene>
    <name evidence="2" type="ORF">SAMN05661096_02475</name>
</gene>
<dbReference type="EMBL" id="FXAW01000005">
    <property type="protein sequence ID" value="SMG37676.1"/>
    <property type="molecule type" value="Genomic_DNA"/>
</dbReference>
<dbReference type="SMART" id="SM00849">
    <property type="entry name" value="Lactamase_B"/>
    <property type="match status" value="1"/>
</dbReference>
<evidence type="ECO:0000313" key="2">
    <source>
        <dbReference type="EMBL" id="SMG37676.1"/>
    </source>
</evidence>
<accession>A0A1X7K9N1</accession>
<dbReference type="STRING" id="1028.SAMN05661096_02475"/>
<name>A0A1X7K9N1_9BACT</name>
<dbReference type="OrthoDB" id="9781189at2"/>